<keyword evidence="4" id="KW-0677">Repeat</keyword>
<dbReference type="EMBL" id="LYDR01000154">
    <property type="protein sequence ID" value="ODA28269.1"/>
    <property type="molecule type" value="Genomic_DNA"/>
</dbReference>
<feature type="compositionally biased region" description="Low complexity" evidence="17">
    <location>
        <begin position="1008"/>
        <end position="1020"/>
    </location>
</feature>
<evidence type="ECO:0000256" key="10">
    <source>
        <dbReference type="ARBA" id="ARBA00022840"/>
    </source>
</evidence>
<evidence type="ECO:0000256" key="2">
    <source>
        <dbReference type="ARBA" id="ARBA00022490"/>
    </source>
</evidence>
<evidence type="ECO:0000256" key="15">
    <source>
        <dbReference type="ARBA" id="ARBA00039316"/>
    </source>
</evidence>
<evidence type="ECO:0000256" key="4">
    <source>
        <dbReference type="ARBA" id="ARBA00022737"/>
    </source>
</evidence>
<dbReference type="InterPro" id="IPR003439">
    <property type="entry name" value="ABC_transporter-like_ATP-bd"/>
</dbReference>
<keyword evidence="13" id="KW-0234">DNA repair</keyword>
<dbReference type="InterPro" id="IPR017871">
    <property type="entry name" value="ABC_transporter-like_CS"/>
</dbReference>
<reference evidence="19 20" key="1">
    <citation type="submission" date="2016-05" db="EMBL/GenBank/DDBJ databases">
        <title>Genomic and physiological characterization of Planctopirus sp. isolated from fresh water lake.</title>
        <authorList>
            <person name="Subhash Y."/>
            <person name="Ramana C."/>
        </authorList>
    </citation>
    <scope>NUCLEOTIDE SEQUENCE [LARGE SCALE GENOMIC DNA]</scope>
    <source>
        <strain evidence="19 20">JC280</strain>
    </source>
</reference>
<dbReference type="Proteomes" id="UP000094828">
    <property type="component" value="Unassembled WGS sequence"/>
</dbReference>
<dbReference type="GO" id="GO:0005524">
    <property type="term" value="F:ATP binding"/>
    <property type="evidence" value="ECO:0007669"/>
    <property type="project" value="UniProtKB-KW"/>
</dbReference>
<keyword evidence="10" id="KW-0067">ATP-binding</keyword>
<evidence type="ECO:0000256" key="16">
    <source>
        <dbReference type="ARBA" id="ARBA00042156"/>
    </source>
</evidence>
<dbReference type="GO" id="GO:0008270">
    <property type="term" value="F:zinc ion binding"/>
    <property type="evidence" value="ECO:0007669"/>
    <property type="project" value="UniProtKB-KW"/>
</dbReference>
<keyword evidence="9" id="KW-0862">Zinc</keyword>
<keyword evidence="3" id="KW-0479">Metal-binding</keyword>
<evidence type="ECO:0000256" key="13">
    <source>
        <dbReference type="ARBA" id="ARBA00023204"/>
    </source>
</evidence>
<accession>A0A1C3E533</accession>
<feature type="domain" description="ABC transporter" evidence="18">
    <location>
        <begin position="1738"/>
        <end position="2069"/>
    </location>
</feature>
<keyword evidence="7" id="KW-0228">DNA excision</keyword>
<evidence type="ECO:0000256" key="6">
    <source>
        <dbReference type="ARBA" id="ARBA00022763"/>
    </source>
</evidence>
<dbReference type="Pfam" id="PF17760">
    <property type="entry name" value="UvrA_inter"/>
    <property type="match status" value="2"/>
</dbReference>
<evidence type="ECO:0000256" key="8">
    <source>
        <dbReference type="ARBA" id="ARBA00022771"/>
    </source>
</evidence>
<evidence type="ECO:0000256" key="17">
    <source>
        <dbReference type="SAM" id="MobiDB-lite"/>
    </source>
</evidence>
<evidence type="ECO:0000256" key="12">
    <source>
        <dbReference type="ARBA" id="ARBA00023125"/>
    </source>
</evidence>
<dbReference type="GO" id="GO:0009380">
    <property type="term" value="C:excinuclease repair complex"/>
    <property type="evidence" value="ECO:0007669"/>
    <property type="project" value="InterPro"/>
</dbReference>
<comment type="similarity">
    <text evidence="14">Belongs to the ABC transporter superfamily. UvrA family.</text>
</comment>
<dbReference type="GO" id="GO:0003677">
    <property type="term" value="F:DNA binding"/>
    <property type="evidence" value="ECO:0007669"/>
    <property type="project" value="UniProtKB-KW"/>
</dbReference>
<dbReference type="NCBIfam" id="TIGR00630">
    <property type="entry name" value="uvra"/>
    <property type="match status" value="1"/>
</dbReference>
<evidence type="ECO:0000256" key="7">
    <source>
        <dbReference type="ARBA" id="ARBA00022769"/>
    </source>
</evidence>
<dbReference type="Gene3D" id="3.40.50.300">
    <property type="entry name" value="P-loop containing nucleotide triphosphate hydrolases"/>
    <property type="match status" value="4"/>
</dbReference>
<dbReference type="GO" id="GO:0005737">
    <property type="term" value="C:cytoplasm"/>
    <property type="evidence" value="ECO:0007669"/>
    <property type="project" value="UniProtKB-SubCell"/>
</dbReference>
<evidence type="ECO:0000256" key="5">
    <source>
        <dbReference type="ARBA" id="ARBA00022741"/>
    </source>
</evidence>
<dbReference type="SUPFAM" id="SSF52540">
    <property type="entry name" value="P-loop containing nucleoside triphosphate hydrolases"/>
    <property type="match status" value="4"/>
</dbReference>
<dbReference type="PANTHER" id="PTHR43152:SF3">
    <property type="entry name" value="UVRABC SYSTEM PROTEIN A"/>
    <property type="match status" value="1"/>
</dbReference>
<keyword evidence="2" id="KW-0963">Cytoplasm</keyword>
<dbReference type="Pfam" id="PF17755">
    <property type="entry name" value="UvrA_DNA-bind"/>
    <property type="match status" value="2"/>
</dbReference>
<gene>
    <name evidence="19" type="ORF">A6X21_01335</name>
</gene>
<protein>
    <recommendedName>
        <fullName evidence="15">UvrABC system protein A</fullName>
    </recommendedName>
    <alternativeName>
        <fullName evidence="16">Excinuclease ABC subunit A</fullName>
    </alternativeName>
</protein>
<dbReference type="PROSITE" id="PS00211">
    <property type="entry name" value="ABC_TRANSPORTER_1"/>
    <property type="match status" value="4"/>
</dbReference>
<name>A0A1C3E533_9PLAN</name>
<feature type="domain" description="ABC transporter" evidence="18">
    <location>
        <begin position="653"/>
        <end position="990"/>
    </location>
</feature>
<dbReference type="NCBIfam" id="NF001503">
    <property type="entry name" value="PRK00349.1"/>
    <property type="match status" value="1"/>
</dbReference>
<keyword evidence="5" id="KW-0547">Nucleotide-binding</keyword>
<evidence type="ECO:0000256" key="1">
    <source>
        <dbReference type="ARBA" id="ARBA00004496"/>
    </source>
</evidence>
<evidence type="ECO:0000256" key="3">
    <source>
        <dbReference type="ARBA" id="ARBA00022723"/>
    </source>
</evidence>
<dbReference type="InterPro" id="IPR041102">
    <property type="entry name" value="UvrA_inter"/>
</dbReference>
<organism evidence="19 20">
    <name type="scientific">Planctopirus hydrillae</name>
    <dbReference type="NCBI Taxonomy" id="1841610"/>
    <lineage>
        <taxon>Bacteria</taxon>
        <taxon>Pseudomonadati</taxon>
        <taxon>Planctomycetota</taxon>
        <taxon>Planctomycetia</taxon>
        <taxon>Planctomycetales</taxon>
        <taxon>Planctomycetaceae</taxon>
        <taxon>Planctopirus</taxon>
    </lineage>
</organism>
<dbReference type="GO" id="GO:0004518">
    <property type="term" value="F:nuclease activity"/>
    <property type="evidence" value="ECO:0007669"/>
    <property type="project" value="UniProtKB-KW"/>
</dbReference>
<keyword evidence="11" id="KW-0267">Excision nuclease</keyword>
<keyword evidence="20" id="KW-1185">Reference proteome</keyword>
<feature type="region of interest" description="Disordered" evidence="17">
    <location>
        <begin position="1000"/>
        <end position="1040"/>
    </location>
</feature>
<dbReference type="OrthoDB" id="9809851at2"/>
<dbReference type="InterPro" id="IPR027417">
    <property type="entry name" value="P-loop_NTPase"/>
</dbReference>
<dbReference type="SMART" id="SM00382">
    <property type="entry name" value="AAA"/>
    <property type="match status" value="4"/>
</dbReference>
<dbReference type="RefSeq" id="WP_068852616.1">
    <property type="nucleotide sequence ID" value="NZ_LYDR01000154.1"/>
</dbReference>
<evidence type="ECO:0000256" key="11">
    <source>
        <dbReference type="ARBA" id="ARBA00022881"/>
    </source>
</evidence>
<keyword evidence="6" id="KW-0227">DNA damage</keyword>
<dbReference type="Gene3D" id="1.20.1580.10">
    <property type="entry name" value="ABC transporter ATPase like domain"/>
    <property type="match status" value="4"/>
</dbReference>
<keyword evidence="8" id="KW-0863">Zinc-finger</keyword>
<evidence type="ECO:0000313" key="19">
    <source>
        <dbReference type="EMBL" id="ODA28269.1"/>
    </source>
</evidence>
<evidence type="ECO:0000256" key="14">
    <source>
        <dbReference type="ARBA" id="ARBA00038000"/>
    </source>
</evidence>
<evidence type="ECO:0000256" key="9">
    <source>
        <dbReference type="ARBA" id="ARBA00022833"/>
    </source>
</evidence>
<dbReference type="PROSITE" id="PS50893">
    <property type="entry name" value="ABC_TRANSPORTER_2"/>
    <property type="match status" value="2"/>
</dbReference>
<dbReference type="Gene3D" id="1.10.8.280">
    <property type="entry name" value="ABC transporter ATPase domain-like"/>
    <property type="match status" value="2"/>
</dbReference>
<comment type="subcellular location">
    <subcellularLocation>
        <location evidence="1">Cytoplasm</location>
    </subcellularLocation>
</comment>
<dbReference type="CDD" id="cd03271">
    <property type="entry name" value="ABC_UvrA_II"/>
    <property type="match status" value="2"/>
</dbReference>
<dbReference type="Gene3D" id="3.30.1490.20">
    <property type="entry name" value="ATP-grasp fold, A domain"/>
    <property type="match status" value="2"/>
</dbReference>
<dbReference type="InterPro" id="IPR041552">
    <property type="entry name" value="UvrA_DNA-bd"/>
</dbReference>
<sequence>MTRSEITIRGAREHNLRDVSLVLPKNKLIVMTGVSGSGKSSLAFDTLYAEGQRRYIESLSTYARQFLGSMPKPDVDSITGLAPSISIQQKTAGRNPRSTVGTITEIYDYLRVLFARVGQAECHQCHRPITSQAPENIVEQILILPAGTKFQILAPLIQRQKGEFKDLFVDLLKQGYLRARVDGKFISLSESLQLDKQMKHTIDVVIDRLVAGKSTRQRVAEAVENALKLANGQLIVLQDSPEELLSAAIQSEDDSPSPENPSEQFFATAYACTHCGISYDTPSPQLFSFNSPQGMCADCNGLGMRHDFLLDRLIPDASLSIQKGALALSGKLSKLGRWRRHLIDGVAAAIEKTLSLKPGEFLKTPWNELPQAARDLFLDGLGNQHVTYSFKHSGGVWKHGGKYTGYVRELLEEYRKAKNPMRRRQLEKYMEVVGCSTCHGSRLNAQACNYFISSQAMEISTPATVRSGSSSAASQPKKQRLSLPGVCHLSVGEAFEFFEQLDLDPTSQYIAEEVLKEIRGRLGFLLRCGLDYLALDRTAPTLSGGESQRIRLAGQIGCGLVGVVYILDEPSIGLHPRDNEMLLGSLQDLRDQGNTVIVVEHDDETMKAADHIIDFGPGPGVRGGKVVHEGSLEALLANEESETGAYLSGRKQIEIRETRRAGTGKSISIKGCTHHNLQNVDVEFPLGKFICVTGVSGSGKSSLINDILWPLLNREVNLGEGAPGAHQSFDNLALVDKAIDIDQSPIGRTPRSNPATYVKLFDLIRDLYTQLPDSKTRGFKPGRFSFNVPGGRCEACEGHGSNKLEMDFLADIWVTCPVCQGRRFNKETLEVRFKGKHIAEVLDMDVQTALEHFENLPKIKNLLQTLHDVGLDYIKLGQPSPTLSGGEAQRIKLAKELGKRSTGKTVYILDEPTTGLHFVDIAHLLRVLHGFVDAGNTVIVVEHNLDVIKTADWVIDLGPEGGKGGGRIIAQGTPEMVAQCEASYTGRFLAKVLETSGRSIAQPTSPESAASLGLAASSTGKGPGTKKKRKGTAEQKVEMPQKSVARTLPPETKVAAPSRWQAALPLKQQASEAQTNIVIRGAAQHNLQKISLDIPRDQMSVFCGPSGSGKTSLAMDTLYAEGQRRYVESLSSYARQFLGQMPKPKVEHIHGLQPSIAIEQKTVGHTPRSTVGTTTEIYDYLRVLYARLGTQHCPDCRIAVESQTTDDVIDLLMAKPEGTKLLVLAPQEVPVGQQYAKVWERLKEQGFSRVRVDGTTYRLEEVPEIDRRRKHVVEIVIDRVTIASGSRRRLADSVEAAFDQGKGVIRVAFVDDDKPENSWKVQPFSLFRACSQCGRSFETLAPHNFSFNSPLGWCESCEGLGTQQGTNLAALIGDPTRTLREGAISAWPDPRQSPAMFELLDALSRGVGLSLDTPFNQLEPAEQRLVLFGAGEQWFTVYHADQRAASPKPSTKAAAKSRKSSTIDQSVKYRFQFKGLYPALEEASRVSYSFRQSLFDLIGEVPCSSCGGSRLREDASAVRLQGKTLQQLCELPLNKAQEFLHGLTLNKTQQKIAGDLLEEGAGRLDFLVDVGLHYLTLSRTLPTLSGGESQRIRLAGQLGRALTGVLYVLDEPTIGLHPSDNGRLLQALKKLRDLGNTVVLVEHDREVLAAADRLYDFGPGSGRLGGLVTAEGTPREIENSDESLTGKFLSLKEDILVPTERRVPARFGNSQAPVDQPKSGTATKGKAKAKVAATSQPTATKPLFWLELIGARQNNLRNVDLRIPLGALTAITGVSGSGKSSLISDTLGKAIARKLHRSSEQPGPYDELLGLDYLSKLIVVDQQPLGNTPASNPATYTGVFEHIRELFAHLPESKVRGYRPARFSFNRAGGRCETCEGNGQKLIEMHFLPDLWVECDTCHGRRYNPETLAVKFQGKNIADVLEMPISEAVKLFESFPKIRGPLAVLDAIGLGYLTLGQPAPTLSGGEAQRVKLAAELARPSTGSTLYLLDEPTTGLHFDDIRKLLKILQSLVDAGNTVVVIEHNLDVIKTCDWIVDLGPAAGSEGGYIVATGTPEDLVRIAQGEVPEDDAATKNPRQHVSLTAQCLAPVLEASRKGAREVFDAKAALARRRDDLDLKSLGKSAKMPWEVDGRKWHLVDHLANSGRPAKWPVSLLETIFEPLEEDSGVTVIWNDRSVIEAKSKGNPSWFIHALTGDEWLLQAKFRVAKGTFDQTELAESLDLLDIDDLDELPIYNRAERVRVKAMAGGLQEVTISLAKADDVTTPAFQTFFKEALASYLSLGEKAEASNPEDLMPWKKLGRKWHLMRKGFLKGKVLWEPAVAEALFELMETTFPAAEVDWTQKMLVKYRLVPARAEAKAGVKPRVLANIITKRTGSLDIELFTPAGTASSQPFTLGEIRDIGEEPAIETNSEGEQVIKLSFVSADQVKKPTLLKLLKKLGGI</sequence>
<evidence type="ECO:0000313" key="20">
    <source>
        <dbReference type="Proteomes" id="UP000094828"/>
    </source>
</evidence>
<proteinExistence type="inferred from homology"/>
<feature type="region of interest" description="Disordered" evidence="17">
    <location>
        <begin position="1707"/>
        <end position="1726"/>
    </location>
</feature>
<keyword evidence="12" id="KW-0238">DNA-binding</keyword>
<dbReference type="GO" id="GO:0016887">
    <property type="term" value="F:ATP hydrolysis activity"/>
    <property type="evidence" value="ECO:0007669"/>
    <property type="project" value="InterPro"/>
</dbReference>
<dbReference type="InterPro" id="IPR004602">
    <property type="entry name" value="UvrA"/>
</dbReference>
<evidence type="ECO:0000259" key="18">
    <source>
        <dbReference type="PROSITE" id="PS50893"/>
    </source>
</evidence>
<dbReference type="InterPro" id="IPR013815">
    <property type="entry name" value="ATP_grasp_subdomain_1"/>
</dbReference>
<dbReference type="InterPro" id="IPR003593">
    <property type="entry name" value="AAA+_ATPase"/>
</dbReference>
<dbReference type="GO" id="GO:0006289">
    <property type="term" value="P:nucleotide-excision repair"/>
    <property type="evidence" value="ECO:0007669"/>
    <property type="project" value="InterPro"/>
</dbReference>
<dbReference type="STRING" id="1841610.A6X21_01335"/>
<comment type="caution">
    <text evidence="19">The sequence shown here is derived from an EMBL/GenBank/DDBJ whole genome shotgun (WGS) entry which is preliminary data.</text>
</comment>
<dbReference type="PANTHER" id="PTHR43152">
    <property type="entry name" value="UVRABC SYSTEM PROTEIN A"/>
    <property type="match status" value="1"/>
</dbReference>